<reference evidence="6" key="1">
    <citation type="submission" date="2019-10" db="EMBL/GenBank/DDBJ databases">
        <authorList>
            <consortium name="DOE Joint Genome Institute"/>
            <person name="Kuo A."/>
            <person name="Miyauchi S."/>
            <person name="Kiss E."/>
            <person name="Drula E."/>
            <person name="Kohler A."/>
            <person name="Sanchez-Garcia M."/>
            <person name="Andreopoulos B."/>
            <person name="Barry K.W."/>
            <person name="Bonito G."/>
            <person name="Buee M."/>
            <person name="Carver A."/>
            <person name="Chen C."/>
            <person name="Cichocki N."/>
            <person name="Clum A."/>
            <person name="Culley D."/>
            <person name="Crous P.W."/>
            <person name="Fauchery L."/>
            <person name="Girlanda M."/>
            <person name="Hayes R."/>
            <person name="Keri Z."/>
            <person name="LaButti K."/>
            <person name="Lipzen A."/>
            <person name="Lombard V."/>
            <person name="Magnuson J."/>
            <person name="Maillard F."/>
            <person name="Morin E."/>
            <person name="Murat C."/>
            <person name="Nolan M."/>
            <person name="Ohm R."/>
            <person name="Pangilinan J."/>
            <person name="Pereira M."/>
            <person name="Perotto S."/>
            <person name="Peter M."/>
            <person name="Riley R."/>
            <person name="Sitrit Y."/>
            <person name="Stielow B."/>
            <person name="Szollosi G."/>
            <person name="Zifcakova L."/>
            <person name="Stursova M."/>
            <person name="Spatafora J.W."/>
            <person name="Tedersoo L."/>
            <person name="Vaario L.-M."/>
            <person name="Yamada A."/>
            <person name="Yan M."/>
            <person name="Wang P."/>
            <person name="Xu J."/>
            <person name="Bruns T."/>
            <person name="Baldrian P."/>
            <person name="Vilgalys R."/>
            <person name="Henrissat B."/>
            <person name="Grigoriev I.V."/>
            <person name="Hibbett D."/>
            <person name="Nagy L.G."/>
            <person name="Martin F.M."/>
        </authorList>
    </citation>
    <scope>NUCLEOTIDE SEQUENCE</scope>
    <source>
        <strain evidence="6">Prilba</strain>
    </source>
</reference>
<reference evidence="6" key="2">
    <citation type="journal article" date="2020" name="Nat. Commun.">
        <title>Large-scale genome sequencing of mycorrhizal fungi provides insights into the early evolution of symbiotic traits.</title>
        <authorList>
            <person name="Miyauchi S."/>
            <person name="Kiss E."/>
            <person name="Kuo A."/>
            <person name="Drula E."/>
            <person name="Kohler A."/>
            <person name="Sanchez-Garcia M."/>
            <person name="Morin E."/>
            <person name="Andreopoulos B."/>
            <person name="Barry K.W."/>
            <person name="Bonito G."/>
            <person name="Buee M."/>
            <person name="Carver A."/>
            <person name="Chen C."/>
            <person name="Cichocki N."/>
            <person name="Clum A."/>
            <person name="Culley D."/>
            <person name="Crous P.W."/>
            <person name="Fauchery L."/>
            <person name="Girlanda M."/>
            <person name="Hayes R.D."/>
            <person name="Keri Z."/>
            <person name="LaButti K."/>
            <person name="Lipzen A."/>
            <person name="Lombard V."/>
            <person name="Magnuson J."/>
            <person name="Maillard F."/>
            <person name="Murat C."/>
            <person name="Nolan M."/>
            <person name="Ohm R.A."/>
            <person name="Pangilinan J."/>
            <person name="Pereira M.F."/>
            <person name="Perotto S."/>
            <person name="Peter M."/>
            <person name="Pfister S."/>
            <person name="Riley R."/>
            <person name="Sitrit Y."/>
            <person name="Stielow J.B."/>
            <person name="Szollosi G."/>
            <person name="Zifcakova L."/>
            <person name="Stursova M."/>
            <person name="Spatafora J.W."/>
            <person name="Tedersoo L."/>
            <person name="Vaario L.M."/>
            <person name="Yamada A."/>
            <person name="Yan M."/>
            <person name="Wang P."/>
            <person name="Xu J."/>
            <person name="Bruns T."/>
            <person name="Baldrian P."/>
            <person name="Vilgalys R."/>
            <person name="Dunand C."/>
            <person name="Henrissat B."/>
            <person name="Grigoriev I.V."/>
            <person name="Hibbett D."/>
            <person name="Nagy L.G."/>
            <person name="Martin F.M."/>
        </authorList>
    </citation>
    <scope>NUCLEOTIDE SEQUENCE</scope>
    <source>
        <strain evidence="6">Prilba</strain>
    </source>
</reference>
<name>A0A9P5TBY4_9AGAM</name>
<organism evidence="6 7">
    <name type="scientific">Russula ochroleuca</name>
    <dbReference type="NCBI Taxonomy" id="152965"/>
    <lineage>
        <taxon>Eukaryota</taxon>
        <taxon>Fungi</taxon>
        <taxon>Dikarya</taxon>
        <taxon>Basidiomycota</taxon>
        <taxon>Agaricomycotina</taxon>
        <taxon>Agaricomycetes</taxon>
        <taxon>Russulales</taxon>
        <taxon>Russulaceae</taxon>
        <taxon>Russula</taxon>
    </lineage>
</organism>
<evidence type="ECO:0000256" key="3">
    <source>
        <dbReference type="ARBA" id="ARBA00022833"/>
    </source>
</evidence>
<dbReference type="Gene3D" id="3.90.180.10">
    <property type="entry name" value="Medium-chain alcohol dehydrogenases, catalytic domain"/>
    <property type="match status" value="1"/>
</dbReference>
<dbReference type="InterPro" id="IPR013149">
    <property type="entry name" value="ADH-like_C"/>
</dbReference>
<dbReference type="InterPro" id="IPR011032">
    <property type="entry name" value="GroES-like_sf"/>
</dbReference>
<feature type="domain" description="Alcohol dehydrogenase-like N-terminal" evidence="5">
    <location>
        <begin position="29"/>
        <end position="141"/>
    </location>
</feature>
<dbReference type="Pfam" id="PF08240">
    <property type="entry name" value="ADH_N"/>
    <property type="match status" value="1"/>
</dbReference>
<dbReference type="SUPFAM" id="SSF50129">
    <property type="entry name" value="GroES-like"/>
    <property type="match status" value="1"/>
</dbReference>
<proteinExistence type="predicted"/>
<dbReference type="OrthoDB" id="3941538at2759"/>
<keyword evidence="2" id="KW-0479">Metal-binding</keyword>
<evidence type="ECO:0000313" key="6">
    <source>
        <dbReference type="EMBL" id="KAF8483516.1"/>
    </source>
</evidence>
<evidence type="ECO:0000256" key="2">
    <source>
        <dbReference type="ARBA" id="ARBA00022723"/>
    </source>
</evidence>
<evidence type="ECO:0000256" key="1">
    <source>
        <dbReference type="ARBA" id="ARBA00001947"/>
    </source>
</evidence>
<evidence type="ECO:0000259" key="5">
    <source>
        <dbReference type="Pfam" id="PF08240"/>
    </source>
</evidence>
<protein>
    <submittedName>
        <fullName evidence="6">Chaperonin 10-like protein</fullName>
    </submittedName>
</protein>
<evidence type="ECO:0000259" key="4">
    <source>
        <dbReference type="Pfam" id="PF00107"/>
    </source>
</evidence>
<dbReference type="InterPro" id="IPR036291">
    <property type="entry name" value="NAD(P)-bd_dom_sf"/>
</dbReference>
<dbReference type="InterPro" id="IPR013154">
    <property type="entry name" value="ADH-like_N"/>
</dbReference>
<dbReference type="AlphaFoldDB" id="A0A9P5TBY4"/>
<accession>A0A9P5TBY4</accession>
<gene>
    <name evidence="6" type="ORF">DFH94DRAFT_625171</name>
</gene>
<dbReference type="EMBL" id="WHVB01000004">
    <property type="protein sequence ID" value="KAF8483516.1"/>
    <property type="molecule type" value="Genomic_DNA"/>
</dbReference>
<comment type="caution">
    <text evidence="6">The sequence shown here is derived from an EMBL/GenBank/DDBJ whole genome shotgun (WGS) entry which is preliminary data.</text>
</comment>
<dbReference type="Gene3D" id="3.40.50.720">
    <property type="entry name" value="NAD(P)-binding Rossmann-like Domain"/>
    <property type="match status" value="1"/>
</dbReference>
<keyword evidence="3" id="KW-0862">Zinc</keyword>
<dbReference type="Proteomes" id="UP000759537">
    <property type="component" value="Unassembled WGS sequence"/>
</dbReference>
<dbReference type="SUPFAM" id="SSF51735">
    <property type="entry name" value="NAD(P)-binding Rossmann-fold domains"/>
    <property type="match status" value="1"/>
</dbReference>
<evidence type="ECO:0000313" key="7">
    <source>
        <dbReference type="Proteomes" id="UP000759537"/>
    </source>
</evidence>
<sequence length="411" mass="44217">MDQLAVRLHPSQPLDIRLEAVPIPTIQHPDDAVIKIKFSGLCGSDLHVYRGHEDVNEIHICGHEFIGHVVALGSSFHSGSPPSRPALYASLKIGDKVISPFTVSCGECQYCRLGFTARCVSSLVFGSPALQGAQAQYVRVPLAGGTLFSLSTPSTSVDDPLSLPQELSYLPDPTLLLLADVLPTGLFVVLQALTHPKLAPIFTGIPWPRNVVLDVGIVGLGPVGLCATLALLDYLVRADVRHRIVAVDPNESRRAKMQKIYDALPGHARGESENEFIITDIPDAPKVVQAWGQGGCRTVLEVVGNPSALTLSLSLLAPSGILSSCGVHQAHQIPFTGRELYNRNVSLEFGRCSAHSIFVPAVELLLRRRDVLGAIGESGVVDRIVPLSDAVRAYEAFEKGVYGKVVFDPWT</sequence>
<dbReference type="GO" id="GO:0046872">
    <property type="term" value="F:metal ion binding"/>
    <property type="evidence" value="ECO:0007669"/>
    <property type="project" value="UniProtKB-KW"/>
</dbReference>
<dbReference type="PANTHER" id="PTHR42813:SF2">
    <property type="entry name" value="DEHYDROGENASE, ZINC-CONTAINING, PUTATIVE (AFU_ORTHOLOGUE AFUA_2G02810)-RELATED"/>
    <property type="match status" value="1"/>
</dbReference>
<keyword evidence="7" id="KW-1185">Reference proteome</keyword>
<dbReference type="PANTHER" id="PTHR42813">
    <property type="entry name" value="ZINC-TYPE ALCOHOL DEHYDROGENASE-LIKE"/>
    <property type="match status" value="1"/>
</dbReference>
<feature type="domain" description="Alcohol dehydrogenase-like C-terminal" evidence="4">
    <location>
        <begin position="238"/>
        <end position="348"/>
    </location>
</feature>
<comment type="cofactor">
    <cofactor evidence="1">
        <name>Zn(2+)</name>
        <dbReference type="ChEBI" id="CHEBI:29105"/>
    </cofactor>
</comment>
<dbReference type="Pfam" id="PF00107">
    <property type="entry name" value="ADH_zinc_N"/>
    <property type="match status" value="1"/>
</dbReference>